<comment type="function">
    <text evidence="1">Condenses 4-methyl-5-(beta-hydroxyethyl)thiazole monophosphate (THZ-P) and 2-methyl-4-amino-5-hydroxymethyl pyrimidine pyrophosphate (HMP-PP) to form thiamine monophosphate (TMP).</text>
</comment>
<dbReference type="EMBL" id="JAETXL010000005">
    <property type="protein sequence ID" value="MBL6277776.1"/>
    <property type="molecule type" value="Genomic_DNA"/>
</dbReference>
<organism evidence="5 6">
    <name type="scientific">Micromonospora fiedleri</name>
    <dbReference type="NCBI Taxonomy" id="1157498"/>
    <lineage>
        <taxon>Bacteria</taxon>
        <taxon>Bacillati</taxon>
        <taxon>Actinomycetota</taxon>
        <taxon>Actinomycetes</taxon>
        <taxon>Micromonosporales</taxon>
        <taxon>Micromonosporaceae</taxon>
        <taxon>Micromonospora</taxon>
    </lineage>
</organism>
<keyword evidence="6" id="KW-1185">Reference proteome</keyword>
<keyword evidence="3" id="KW-0784">Thiamine biosynthesis</keyword>
<evidence type="ECO:0000313" key="5">
    <source>
        <dbReference type="EMBL" id="MBL6277776.1"/>
    </source>
</evidence>
<dbReference type="PANTHER" id="PTHR20857:SF15">
    <property type="entry name" value="THIAMINE-PHOSPHATE SYNTHASE"/>
    <property type="match status" value="1"/>
</dbReference>
<dbReference type="InterPro" id="IPR022998">
    <property type="entry name" value="ThiamineP_synth_TenI"/>
</dbReference>
<name>A0ABS1UR33_9ACTN</name>
<dbReference type="Proteomes" id="UP000661193">
    <property type="component" value="Unassembled WGS sequence"/>
</dbReference>
<dbReference type="SUPFAM" id="SSF51391">
    <property type="entry name" value="Thiamin phosphate synthase"/>
    <property type="match status" value="1"/>
</dbReference>
<proteinExistence type="predicted"/>
<dbReference type="CDD" id="cd00564">
    <property type="entry name" value="TMP_TenI"/>
    <property type="match status" value="1"/>
</dbReference>
<dbReference type="InterPro" id="IPR013785">
    <property type="entry name" value="Aldolase_TIM"/>
</dbReference>
<comment type="caution">
    <text evidence="5">The sequence shown here is derived from an EMBL/GenBank/DDBJ whole genome shotgun (WGS) entry which is preliminary data.</text>
</comment>
<dbReference type="Pfam" id="PF02581">
    <property type="entry name" value="TMP-TENI"/>
    <property type="match status" value="1"/>
</dbReference>
<comment type="pathway">
    <text evidence="2">Cofactor biosynthesis; thiamine diphosphate biosynthesis.</text>
</comment>
<feature type="domain" description="Thiamine phosphate synthase/TenI" evidence="4">
    <location>
        <begin position="11"/>
        <end position="193"/>
    </location>
</feature>
<accession>A0ABS1UR33</accession>
<sequence>MSGSPTVSGVVVLTDRRLARRPLVDVVAAAVAGGVRWVVLREKDLPRVERSALAAELRPILAEAGGTLIVAGPDPLLDTEAEQRGRGAGGDGRVALHLSAADPGRPSSADLVGRSCHDEAELRRLRTEDYAFISPVYPTSTKPGYGPPLRSAGLAALIRLSPVPVLALGGIETPAQVRACVQAGAVGVALLGAVMRSADPRQTAAELTSAFAAAIGQSRGLTIEEDR</sequence>
<dbReference type="PROSITE" id="PS00912">
    <property type="entry name" value="DHODEHASE_2"/>
    <property type="match status" value="1"/>
</dbReference>
<evidence type="ECO:0000259" key="4">
    <source>
        <dbReference type="Pfam" id="PF02581"/>
    </source>
</evidence>
<dbReference type="Gene3D" id="3.20.20.70">
    <property type="entry name" value="Aldolase class I"/>
    <property type="match status" value="1"/>
</dbReference>
<evidence type="ECO:0000313" key="6">
    <source>
        <dbReference type="Proteomes" id="UP000661193"/>
    </source>
</evidence>
<reference evidence="5 6" key="1">
    <citation type="submission" date="2021-01" db="EMBL/GenBank/DDBJ databases">
        <title>Genome sequencing of Micromonospora fiedleri MG-37.</title>
        <authorList>
            <person name="Moreland P.E.J."/>
            <person name="Stach J.E.M."/>
        </authorList>
    </citation>
    <scope>NUCLEOTIDE SEQUENCE [LARGE SCALE GENOMIC DNA]</scope>
    <source>
        <strain evidence="5 6">MG-37</strain>
    </source>
</reference>
<evidence type="ECO:0000256" key="1">
    <source>
        <dbReference type="ARBA" id="ARBA00003814"/>
    </source>
</evidence>
<dbReference type="InterPro" id="IPR036206">
    <property type="entry name" value="ThiamineP_synth_sf"/>
</dbReference>
<gene>
    <name evidence="5" type="ORF">JMF97_16580</name>
</gene>
<evidence type="ECO:0000256" key="3">
    <source>
        <dbReference type="ARBA" id="ARBA00022977"/>
    </source>
</evidence>
<evidence type="ECO:0000256" key="2">
    <source>
        <dbReference type="ARBA" id="ARBA00004948"/>
    </source>
</evidence>
<dbReference type="InterPro" id="IPR001295">
    <property type="entry name" value="Dihydroorotate_DH_CS"/>
</dbReference>
<dbReference type="PANTHER" id="PTHR20857">
    <property type="entry name" value="THIAMINE-PHOSPHATE PYROPHOSPHORYLASE"/>
    <property type="match status" value="1"/>
</dbReference>
<protein>
    <submittedName>
        <fullName evidence="5">Thiamine phosphate synthase</fullName>
    </submittedName>
</protein>